<comment type="caution">
    <text evidence="1">The sequence shown here is derived from an EMBL/GenBank/DDBJ whole genome shotgun (WGS) entry which is preliminary data.</text>
</comment>
<name>A0A9N8W120_9GLOM</name>
<dbReference type="Proteomes" id="UP000789342">
    <property type="component" value="Unassembled WGS sequence"/>
</dbReference>
<proteinExistence type="predicted"/>
<dbReference type="EMBL" id="CAJVPV010000772">
    <property type="protein sequence ID" value="CAG8473358.1"/>
    <property type="molecule type" value="Genomic_DNA"/>
</dbReference>
<keyword evidence="2" id="KW-1185">Reference proteome</keyword>
<evidence type="ECO:0000313" key="2">
    <source>
        <dbReference type="Proteomes" id="UP000789342"/>
    </source>
</evidence>
<gene>
    <name evidence="1" type="ORF">AMORRO_LOCUS1960</name>
</gene>
<dbReference type="OrthoDB" id="2440147at2759"/>
<evidence type="ECO:0000313" key="1">
    <source>
        <dbReference type="EMBL" id="CAG8473358.1"/>
    </source>
</evidence>
<protein>
    <submittedName>
        <fullName evidence="1">8763_t:CDS:1</fullName>
    </submittedName>
</protein>
<dbReference type="AlphaFoldDB" id="A0A9N8W120"/>
<feature type="non-terminal residue" evidence="1">
    <location>
        <position position="156"/>
    </location>
</feature>
<sequence>KRAKSFKELKSINEIIYTTFKKSTQQRGFLENDNEYWQCIIEVKEFQMSSQLHDLFATLLVFENIIDIQQLWNENFNAMAEDFMYKGIPEGQYQIQAVLQSLNIFLQRHARTVIDYDLPELILETEIKNLSKILLEKLSYYIVPKDFAKIKKMYYL</sequence>
<reference evidence="1" key="1">
    <citation type="submission" date="2021-06" db="EMBL/GenBank/DDBJ databases">
        <authorList>
            <person name="Kallberg Y."/>
            <person name="Tangrot J."/>
            <person name="Rosling A."/>
        </authorList>
    </citation>
    <scope>NUCLEOTIDE SEQUENCE</scope>
    <source>
        <strain evidence="1">CL551</strain>
    </source>
</reference>
<accession>A0A9N8W120</accession>
<organism evidence="1 2">
    <name type="scientific">Acaulospora morrowiae</name>
    <dbReference type="NCBI Taxonomy" id="94023"/>
    <lineage>
        <taxon>Eukaryota</taxon>
        <taxon>Fungi</taxon>
        <taxon>Fungi incertae sedis</taxon>
        <taxon>Mucoromycota</taxon>
        <taxon>Glomeromycotina</taxon>
        <taxon>Glomeromycetes</taxon>
        <taxon>Diversisporales</taxon>
        <taxon>Acaulosporaceae</taxon>
        <taxon>Acaulospora</taxon>
    </lineage>
</organism>